<dbReference type="PANTHER" id="PTHR36922">
    <property type="entry name" value="BLL2446 PROTEIN"/>
    <property type="match status" value="1"/>
</dbReference>
<evidence type="ECO:0008006" key="3">
    <source>
        <dbReference type="Google" id="ProtNLM"/>
    </source>
</evidence>
<dbReference type="Pfam" id="PF09351">
    <property type="entry name" value="DUF1993"/>
    <property type="match status" value="1"/>
</dbReference>
<protein>
    <recommendedName>
        <fullName evidence="3">DUF1993 domain-containing protein</fullName>
    </recommendedName>
</protein>
<dbReference type="InterPro" id="IPR018531">
    <property type="entry name" value="DUF1993"/>
</dbReference>
<evidence type="ECO:0000313" key="1">
    <source>
        <dbReference type="EMBL" id="OEO28559.1"/>
    </source>
</evidence>
<dbReference type="OrthoDB" id="338237at2"/>
<gene>
    <name evidence="1" type="ORF">VW23_003710</name>
</gene>
<reference evidence="1 2" key="1">
    <citation type="journal article" date="2015" name="Genome Announc.">
        <title>Genome Assemblies of Three Soil-Associated Devosia species: D. insulae, D. limi, and D. soli.</title>
        <authorList>
            <person name="Hassan Y.I."/>
            <person name="Lepp D."/>
            <person name="Zhou T."/>
        </authorList>
    </citation>
    <scope>NUCLEOTIDE SEQUENCE [LARGE SCALE GENOMIC DNA]</scope>
    <source>
        <strain evidence="1 2">DS-56</strain>
    </source>
</reference>
<dbReference type="InterPro" id="IPR034660">
    <property type="entry name" value="DinB/YfiT-like"/>
</dbReference>
<dbReference type="PANTHER" id="PTHR36922:SF1">
    <property type="entry name" value="DUF1993 DOMAIN-CONTAINING PROTEIN"/>
    <property type="match status" value="1"/>
</dbReference>
<keyword evidence="2" id="KW-1185">Reference proteome</keyword>
<dbReference type="RefSeq" id="WP_069912043.1">
    <property type="nucleotide sequence ID" value="NZ_LAJE02000363.1"/>
</dbReference>
<dbReference type="SUPFAM" id="SSF109854">
    <property type="entry name" value="DinB/YfiT-like putative metalloenzymes"/>
    <property type="match status" value="1"/>
</dbReference>
<evidence type="ECO:0000313" key="2">
    <source>
        <dbReference type="Proteomes" id="UP000095463"/>
    </source>
</evidence>
<name>A0A1E5XIZ2_9HYPH</name>
<proteinExistence type="predicted"/>
<dbReference type="Proteomes" id="UP000095463">
    <property type="component" value="Unassembled WGS sequence"/>
</dbReference>
<organism evidence="1 2">
    <name type="scientific">Devosia insulae DS-56</name>
    <dbReference type="NCBI Taxonomy" id="1116389"/>
    <lineage>
        <taxon>Bacteria</taxon>
        <taxon>Pseudomonadati</taxon>
        <taxon>Pseudomonadota</taxon>
        <taxon>Alphaproteobacteria</taxon>
        <taxon>Hyphomicrobiales</taxon>
        <taxon>Devosiaceae</taxon>
        <taxon>Devosia</taxon>
    </lineage>
</organism>
<dbReference type="Gene3D" id="1.20.120.450">
    <property type="entry name" value="dinb family like domain"/>
    <property type="match status" value="1"/>
</dbReference>
<dbReference type="AlphaFoldDB" id="A0A1E5XIZ2"/>
<dbReference type="EMBL" id="LAJE02000363">
    <property type="protein sequence ID" value="OEO28559.1"/>
    <property type="molecule type" value="Genomic_DNA"/>
</dbReference>
<sequence>MSLSMYAITVPVFTRYLNNLDAILVKAEANAAERKIKPEVLVSSRLAPDMHPLSFQVQSTTDRIKFTLARLTGRTPPSWEDNETSLADLRARLKKALEFVATFSEADLAGSEAKMLTLKVRGEDTQVPAIEHVTLNAVPQIFFHITSAYAILRHNGVPIGKRDFTGG</sequence>
<accession>A0A1E5XIZ2</accession>
<comment type="caution">
    <text evidence="1">The sequence shown here is derived from an EMBL/GenBank/DDBJ whole genome shotgun (WGS) entry which is preliminary data.</text>
</comment>